<accession>A0A081PGW3</accession>
<dbReference type="PANTHER" id="PTHR43167">
    <property type="entry name" value="PUTATIVE (AFU_ORTHOLOGUE AFUA_6G01830)-RELATED"/>
    <property type="match status" value="1"/>
</dbReference>
<proteinExistence type="predicted"/>
<dbReference type="Gene3D" id="3.40.50.150">
    <property type="entry name" value="Vaccinia Virus protein VP39"/>
    <property type="match status" value="1"/>
</dbReference>
<reference evidence="1 2" key="1">
    <citation type="journal article" date="1992" name="Int. J. Syst. Bacteriol.">
        <title>Sphingobacterium antarcticus sp. nov. a Psychrotrophic Bacterium from the Soils of Schirmacher Oasis, Antarctica.</title>
        <authorList>
            <person name="Shivaji S."/>
            <person name="Ray M.K."/>
            <person name="Rao N.S."/>
            <person name="Saiserr L."/>
            <person name="Jagannadham M.V."/>
            <person name="Kumar G.S."/>
            <person name="Reddy G."/>
            <person name="Bhargava P.M."/>
        </authorList>
    </citation>
    <scope>NUCLEOTIDE SEQUENCE [LARGE SCALE GENOMIC DNA]</scope>
    <source>
        <strain evidence="1 2">4BY</strain>
    </source>
</reference>
<dbReference type="InterPro" id="IPR029063">
    <property type="entry name" value="SAM-dependent_MTases_sf"/>
</dbReference>
<dbReference type="PANTHER" id="PTHR43167:SF1">
    <property type="entry name" value="PUTATIVE (AFU_ORTHOLOGUE AFUA_6G01830)-RELATED"/>
    <property type="match status" value="1"/>
</dbReference>
<keyword evidence="1" id="KW-0808">Transferase</keyword>
<evidence type="ECO:0000313" key="1">
    <source>
        <dbReference type="EMBL" id="KEQ29936.1"/>
    </source>
</evidence>
<dbReference type="AlphaFoldDB" id="A0A081PGW3"/>
<sequence length="260" mass="29971">MVLQFISDYLKHRLTAKSRHGTHSPFVYKLVDEVIYDFSPKAEYGVIEEQRKKLLHDDALITVTDLGAGSHLNKNRQKRVKEIAKNALKSPGLAQLIFRLARYSEANRIAELGTCLGITTAYLAKSRPEAEVVTMEGCPQTAARAAQNFRELGLERIELQVGNFDQLLPEFIEKQDHLDFVYIDGNHREDATLNYFKLCLPKVHENTLLIFDDIYWSEGMKRAWTEIKNHPDVTVTVDLFWIGLVYFKKGQAKEHFKIKY</sequence>
<dbReference type="SUPFAM" id="SSF53335">
    <property type="entry name" value="S-adenosyl-L-methionine-dependent methyltransferases"/>
    <property type="match status" value="1"/>
</dbReference>
<gene>
    <name evidence="1" type="ORF">N180_15765</name>
</gene>
<organism evidence="1 2">
    <name type="scientific">Pedobacter antarcticus 4BY</name>
    <dbReference type="NCBI Taxonomy" id="1358423"/>
    <lineage>
        <taxon>Bacteria</taxon>
        <taxon>Pseudomonadati</taxon>
        <taxon>Bacteroidota</taxon>
        <taxon>Sphingobacteriia</taxon>
        <taxon>Sphingobacteriales</taxon>
        <taxon>Sphingobacteriaceae</taxon>
        <taxon>Pedobacter</taxon>
    </lineage>
</organism>
<protein>
    <submittedName>
        <fullName evidence="1">SAM-dependent methyltransferase</fullName>
    </submittedName>
</protein>
<keyword evidence="2" id="KW-1185">Reference proteome</keyword>
<dbReference type="GO" id="GO:0032259">
    <property type="term" value="P:methylation"/>
    <property type="evidence" value="ECO:0007669"/>
    <property type="project" value="UniProtKB-KW"/>
</dbReference>
<dbReference type="EMBL" id="JNFF01000055">
    <property type="protein sequence ID" value="KEQ29936.1"/>
    <property type="molecule type" value="Genomic_DNA"/>
</dbReference>
<comment type="caution">
    <text evidence="1">The sequence shown here is derived from an EMBL/GenBank/DDBJ whole genome shotgun (WGS) entry which is preliminary data.</text>
</comment>
<dbReference type="GO" id="GO:0008168">
    <property type="term" value="F:methyltransferase activity"/>
    <property type="evidence" value="ECO:0007669"/>
    <property type="project" value="UniProtKB-KW"/>
</dbReference>
<dbReference type="Proteomes" id="UP000028007">
    <property type="component" value="Unassembled WGS sequence"/>
</dbReference>
<name>A0A081PGW3_9SPHI</name>
<keyword evidence="1" id="KW-0489">Methyltransferase</keyword>
<dbReference type="RefSeq" id="WP_037440880.1">
    <property type="nucleotide sequence ID" value="NZ_JNFF01000055.1"/>
</dbReference>
<dbReference type="OrthoDB" id="5464618at2"/>
<evidence type="ECO:0000313" key="2">
    <source>
        <dbReference type="Proteomes" id="UP000028007"/>
    </source>
</evidence>
<dbReference type="eggNOG" id="COG4122">
    <property type="taxonomic scope" value="Bacteria"/>
</dbReference>
<dbReference type="Pfam" id="PF13578">
    <property type="entry name" value="Methyltransf_24"/>
    <property type="match status" value="1"/>
</dbReference>